<feature type="compositionally biased region" description="Polar residues" evidence="1">
    <location>
        <begin position="54"/>
        <end position="63"/>
    </location>
</feature>
<protein>
    <submittedName>
        <fullName evidence="3 5">Uncharacterized protein</fullName>
    </submittedName>
</protein>
<dbReference type="GeneID" id="54423451"/>
<evidence type="ECO:0000256" key="1">
    <source>
        <dbReference type="SAM" id="MobiDB-lite"/>
    </source>
</evidence>
<reference evidence="5" key="3">
    <citation type="submission" date="2025-04" db="UniProtKB">
        <authorList>
            <consortium name="RefSeq"/>
        </authorList>
    </citation>
    <scope>IDENTIFICATION</scope>
    <source>
        <strain evidence="5">CBS 781.70</strain>
    </source>
</reference>
<proteinExistence type="predicted"/>
<evidence type="ECO:0000313" key="4">
    <source>
        <dbReference type="Proteomes" id="UP000504638"/>
    </source>
</evidence>
<name>A0A6G1G007_9PEZI</name>
<dbReference type="EMBL" id="ML975161">
    <property type="protein sequence ID" value="KAF1811447.1"/>
    <property type="molecule type" value="Genomic_DNA"/>
</dbReference>
<gene>
    <name evidence="3 5" type="ORF">P152DRAFT_515013</name>
</gene>
<keyword evidence="2" id="KW-0472">Membrane</keyword>
<reference evidence="5" key="2">
    <citation type="submission" date="2020-04" db="EMBL/GenBank/DDBJ databases">
        <authorList>
            <consortium name="NCBI Genome Project"/>
        </authorList>
    </citation>
    <scope>NUCLEOTIDE SEQUENCE</scope>
    <source>
        <strain evidence="5">CBS 781.70</strain>
    </source>
</reference>
<evidence type="ECO:0000313" key="5">
    <source>
        <dbReference type="RefSeq" id="XP_033533078.1"/>
    </source>
</evidence>
<evidence type="ECO:0000313" key="3">
    <source>
        <dbReference type="EMBL" id="KAF1811447.1"/>
    </source>
</evidence>
<reference evidence="3 5" key="1">
    <citation type="submission" date="2020-01" db="EMBL/GenBank/DDBJ databases">
        <authorList>
            <consortium name="DOE Joint Genome Institute"/>
            <person name="Haridas S."/>
            <person name="Albert R."/>
            <person name="Binder M."/>
            <person name="Bloem J."/>
            <person name="Labutti K."/>
            <person name="Salamov A."/>
            <person name="Andreopoulos B."/>
            <person name="Baker S.E."/>
            <person name="Barry K."/>
            <person name="Bills G."/>
            <person name="Bluhm B.H."/>
            <person name="Cannon C."/>
            <person name="Castanera R."/>
            <person name="Culley D.E."/>
            <person name="Daum C."/>
            <person name="Ezra D."/>
            <person name="Gonzalez J.B."/>
            <person name="Henrissat B."/>
            <person name="Kuo A."/>
            <person name="Liang C."/>
            <person name="Lipzen A."/>
            <person name="Lutzoni F."/>
            <person name="Magnuson J."/>
            <person name="Mondo S."/>
            <person name="Nolan M."/>
            <person name="Ohm R."/>
            <person name="Pangilinan J."/>
            <person name="Park H.-J."/>
            <person name="Ramirez L."/>
            <person name="Alfaro M."/>
            <person name="Sun H."/>
            <person name="Tritt A."/>
            <person name="Yoshinaga Y."/>
            <person name="Zwiers L.-H."/>
            <person name="Turgeon B.G."/>
            <person name="Goodwin S.B."/>
            <person name="Spatafora J.W."/>
            <person name="Crous P.W."/>
            <person name="Grigoriev I.V."/>
        </authorList>
    </citation>
    <scope>NUCLEOTIDE SEQUENCE</scope>
    <source>
        <strain evidence="3 5">CBS 781.70</strain>
    </source>
</reference>
<keyword evidence="4" id="KW-1185">Reference proteome</keyword>
<sequence length="214" mass="22048">MARSQLCGELSLAPNCPAIVEKRQDDHADMWPNEVETVTATSVVWTVEAITSTVTTRVSQPNTSQPASTDSKTSSSSSTARSRSTTLTQTSTSEHLGHSTETTSTQSASTKSSSAKSSSVKSSSTQAPTMATLTYTTTVWVGETTTTVLVTRSATANTTTIQSASQSASSSSGRATVSYGESGAGTIKHTGECTAIFVLGAVVALAVGIGGFWF</sequence>
<feature type="compositionally biased region" description="Low complexity" evidence="1">
    <location>
        <begin position="64"/>
        <end position="127"/>
    </location>
</feature>
<evidence type="ECO:0000256" key="2">
    <source>
        <dbReference type="SAM" id="Phobius"/>
    </source>
</evidence>
<feature type="region of interest" description="Disordered" evidence="1">
    <location>
        <begin position="54"/>
        <end position="127"/>
    </location>
</feature>
<dbReference type="Proteomes" id="UP000504638">
    <property type="component" value="Unplaced"/>
</dbReference>
<keyword evidence="2" id="KW-0812">Transmembrane</keyword>
<organism evidence="3">
    <name type="scientific">Eremomyces bilateralis CBS 781.70</name>
    <dbReference type="NCBI Taxonomy" id="1392243"/>
    <lineage>
        <taxon>Eukaryota</taxon>
        <taxon>Fungi</taxon>
        <taxon>Dikarya</taxon>
        <taxon>Ascomycota</taxon>
        <taxon>Pezizomycotina</taxon>
        <taxon>Dothideomycetes</taxon>
        <taxon>Dothideomycetes incertae sedis</taxon>
        <taxon>Eremomycetales</taxon>
        <taxon>Eremomycetaceae</taxon>
        <taxon>Eremomyces</taxon>
    </lineage>
</organism>
<accession>A0A6G1G007</accession>
<feature type="transmembrane region" description="Helical" evidence="2">
    <location>
        <begin position="195"/>
        <end position="213"/>
    </location>
</feature>
<keyword evidence="2" id="KW-1133">Transmembrane helix</keyword>
<dbReference type="AlphaFoldDB" id="A0A6G1G007"/>
<dbReference type="RefSeq" id="XP_033533078.1">
    <property type="nucleotide sequence ID" value="XM_033682881.1"/>
</dbReference>